<sequence length="27" mass="2850">MEESNDVLLEAELALVDGAVDYTGQPA</sequence>
<reference evidence="1 2" key="1">
    <citation type="journal article" date="2014" name="Am. J. Bot.">
        <title>Genome assembly and annotation for red clover (Trifolium pratense; Fabaceae).</title>
        <authorList>
            <person name="Istvanek J."/>
            <person name="Jaros M."/>
            <person name="Krenek A."/>
            <person name="Repkova J."/>
        </authorList>
    </citation>
    <scope>NUCLEOTIDE SEQUENCE [LARGE SCALE GENOMIC DNA]</scope>
    <source>
        <strain evidence="2">cv. Tatra</strain>
        <tissue evidence="1">Young leaves</tissue>
    </source>
</reference>
<reference evidence="1 2" key="2">
    <citation type="journal article" date="2017" name="Front. Plant Sci.">
        <title>Gene Classification and Mining of Molecular Markers Useful in Red Clover (Trifolium pratense) Breeding.</title>
        <authorList>
            <person name="Istvanek J."/>
            <person name="Dluhosova J."/>
            <person name="Dluhos P."/>
            <person name="Patkova L."/>
            <person name="Nedelnik J."/>
            <person name="Repkova J."/>
        </authorList>
    </citation>
    <scope>NUCLEOTIDE SEQUENCE [LARGE SCALE GENOMIC DNA]</scope>
    <source>
        <strain evidence="2">cv. Tatra</strain>
        <tissue evidence="1">Young leaves</tissue>
    </source>
</reference>
<dbReference type="AlphaFoldDB" id="A0A2K3KSY2"/>
<dbReference type="EMBL" id="ASHM01248841">
    <property type="protein sequence ID" value="PNX69402.1"/>
    <property type="molecule type" value="Genomic_DNA"/>
</dbReference>
<accession>A0A2K3KSY2</accession>
<evidence type="ECO:0000313" key="1">
    <source>
        <dbReference type="EMBL" id="PNX69402.1"/>
    </source>
</evidence>
<protein>
    <submittedName>
        <fullName evidence="1">Uncharacterized protein</fullName>
    </submittedName>
</protein>
<organism evidence="1 2">
    <name type="scientific">Trifolium pratense</name>
    <name type="common">Red clover</name>
    <dbReference type="NCBI Taxonomy" id="57577"/>
    <lineage>
        <taxon>Eukaryota</taxon>
        <taxon>Viridiplantae</taxon>
        <taxon>Streptophyta</taxon>
        <taxon>Embryophyta</taxon>
        <taxon>Tracheophyta</taxon>
        <taxon>Spermatophyta</taxon>
        <taxon>Magnoliopsida</taxon>
        <taxon>eudicotyledons</taxon>
        <taxon>Gunneridae</taxon>
        <taxon>Pentapetalae</taxon>
        <taxon>rosids</taxon>
        <taxon>fabids</taxon>
        <taxon>Fabales</taxon>
        <taxon>Fabaceae</taxon>
        <taxon>Papilionoideae</taxon>
        <taxon>50 kb inversion clade</taxon>
        <taxon>NPAAA clade</taxon>
        <taxon>Hologalegina</taxon>
        <taxon>IRL clade</taxon>
        <taxon>Trifolieae</taxon>
        <taxon>Trifolium</taxon>
    </lineage>
</organism>
<name>A0A2K3KSY2_TRIPR</name>
<evidence type="ECO:0000313" key="2">
    <source>
        <dbReference type="Proteomes" id="UP000236291"/>
    </source>
</evidence>
<comment type="caution">
    <text evidence="1">The sequence shown here is derived from an EMBL/GenBank/DDBJ whole genome shotgun (WGS) entry which is preliminary data.</text>
</comment>
<dbReference type="Proteomes" id="UP000236291">
    <property type="component" value="Unassembled WGS sequence"/>
</dbReference>
<gene>
    <name evidence="1" type="ORF">L195_g064418</name>
</gene>
<proteinExistence type="predicted"/>
<feature type="non-terminal residue" evidence="1">
    <location>
        <position position="27"/>
    </location>
</feature>